<reference evidence="1 2" key="1">
    <citation type="submission" date="2020-08" db="EMBL/GenBank/DDBJ databases">
        <authorList>
            <person name="Newling K."/>
            <person name="Davey J."/>
            <person name="Forrester S."/>
        </authorList>
    </citation>
    <scope>NUCLEOTIDE SEQUENCE [LARGE SCALE GENOMIC DNA]</scope>
    <source>
        <strain evidence="2">Crithidia deanei Carvalho (ATCC PRA-265)</strain>
    </source>
</reference>
<dbReference type="Proteomes" id="UP000515908">
    <property type="component" value="Chromosome 23"/>
</dbReference>
<sequence length="153" mass="17444">MDTEPPNPQEREKKRTLMTKFVRWGEALRHSPLDGFAHLFSLRTTVLNYLRGTVLSPHYSTMIGPLLRFQSPAMGGDFQQQQQQLLELVRGALLNGEDGWGAHPLVYTLLGRCDSFIWPTGTALFLPGRDRRSMLTLKHRVITRVTGVDRVEE</sequence>
<gene>
    <name evidence="1" type="ORF">ADEAN_000944200</name>
</gene>
<keyword evidence="2" id="KW-1185">Reference proteome</keyword>
<accession>A0A7G2CTW8</accession>
<name>A0A7G2CTW8_9TRYP</name>
<proteinExistence type="predicted"/>
<dbReference type="EMBL" id="LR877167">
    <property type="protein sequence ID" value="CAD2221903.1"/>
    <property type="molecule type" value="Genomic_DNA"/>
</dbReference>
<protein>
    <submittedName>
        <fullName evidence="1">Uncharacterized protein</fullName>
    </submittedName>
</protein>
<dbReference type="AlphaFoldDB" id="A0A7G2CTW8"/>
<evidence type="ECO:0000313" key="1">
    <source>
        <dbReference type="EMBL" id="CAD2221903.1"/>
    </source>
</evidence>
<organism evidence="1 2">
    <name type="scientific">Angomonas deanei</name>
    <dbReference type="NCBI Taxonomy" id="59799"/>
    <lineage>
        <taxon>Eukaryota</taxon>
        <taxon>Discoba</taxon>
        <taxon>Euglenozoa</taxon>
        <taxon>Kinetoplastea</taxon>
        <taxon>Metakinetoplastina</taxon>
        <taxon>Trypanosomatida</taxon>
        <taxon>Trypanosomatidae</taxon>
        <taxon>Strigomonadinae</taxon>
        <taxon>Angomonas</taxon>
    </lineage>
</organism>
<dbReference type="VEuPathDB" id="TriTrypDB:ADEAN_000944200"/>
<evidence type="ECO:0000313" key="2">
    <source>
        <dbReference type="Proteomes" id="UP000515908"/>
    </source>
</evidence>